<sequence>MNKGMKIPRAEGTGKKVVDQLKFGQGINRDVVVASVFKCIFGRKSIRTLRRNAAGRLQERESEEAVTTKDRRPGRPLSKAGSTVQKEEEKSLAFKPINKGESSSTASPGYYVKRKIKKDYGIMKKVGTNSRKRYRIRTLSSLQVILSLPVRISKARPQKNTSGHLTTEDYSIICMWLSKPSNFSACFGRPPASKENGYALMAAEVNRKSKSGLNISSKQMKERFKTYKAKYVKAKKLGDSTGFGVSEDDQSKGIITISQKLNNLCPCFEQMDVIFGSQPNITPPSVADTHKNSIETVTMVDEHIDENLPNLGESPFDNAGNSQNNTFEEREEGIENIQHHSDNDNHDLSITSNLSSNVPPESTPTNNTSGKRKASNSLNLNPESHKRGPKSTLASSYAELYESKFEEKKEYEVTKLNWEQQKWHLEKEQKDKERHMELAIREKEIQFAKDGKDKELEVKMLIADKDREAMKLKQDNAMLLAVVGSSRSIEEIAEISKILFNR</sequence>
<dbReference type="Proteomes" id="UP001153365">
    <property type="component" value="Unassembled WGS sequence"/>
</dbReference>
<feature type="compositionally biased region" description="Polar residues" evidence="1">
    <location>
        <begin position="348"/>
        <end position="382"/>
    </location>
</feature>
<keyword evidence="3" id="KW-1185">Reference proteome</keyword>
<accession>A0AAV0B043</accession>
<feature type="region of interest" description="Disordered" evidence="1">
    <location>
        <begin position="339"/>
        <end position="393"/>
    </location>
</feature>
<dbReference type="PANTHER" id="PTHR33246:SF51">
    <property type="entry name" value="MYB_SANT-LIKE DOMAIN-CONTAINING PROTEIN"/>
    <property type="match status" value="1"/>
</dbReference>
<proteinExistence type="predicted"/>
<protein>
    <submittedName>
        <fullName evidence="2">Uncharacterized protein</fullName>
    </submittedName>
</protein>
<evidence type="ECO:0000313" key="2">
    <source>
        <dbReference type="EMBL" id="CAH7674881.1"/>
    </source>
</evidence>
<dbReference type="PANTHER" id="PTHR33246">
    <property type="entry name" value="CCHC-TYPE DOMAIN-CONTAINING PROTEIN"/>
    <property type="match status" value="1"/>
</dbReference>
<organism evidence="2 3">
    <name type="scientific">Phakopsora pachyrhizi</name>
    <name type="common">Asian soybean rust disease fungus</name>
    <dbReference type="NCBI Taxonomy" id="170000"/>
    <lineage>
        <taxon>Eukaryota</taxon>
        <taxon>Fungi</taxon>
        <taxon>Dikarya</taxon>
        <taxon>Basidiomycota</taxon>
        <taxon>Pucciniomycotina</taxon>
        <taxon>Pucciniomycetes</taxon>
        <taxon>Pucciniales</taxon>
        <taxon>Phakopsoraceae</taxon>
        <taxon>Phakopsora</taxon>
    </lineage>
</organism>
<dbReference type="AlphaFoldDB" id="A0AAV0B043"/>
<evidence type="ECO:0000256" key="1">
    <source>
        <dbReference type="SAM" id="MobiDB-lite"/>
    </source>
</evidence>
<reference evidence="2" key="1">
    <citation type="submission" date="2022-06" db="EMBL/GenBank/DDBJ databases">
        <authorList>
            <consortium name="SYNGENTA / RWTH Aachen University"/>
        </authorList>
    </citation>
    <scope>NUCLEOTIDE SEQUENCE</scope>
</reference>
<comment type="caution">
    <text evidence="2">The sequence shown here is derived from an EMBL/GenBank/DDBJ whole genome shotgun (WGS) entry which is preliminary data.</text>
</comment>
<gene>
    <name evidence="2" type="ORF">PPACK8108_LOCUS9815</name>
</gene>
<dbReference type="EMBL" id="CALTRL010002153">
    <property type="protein sequence ID" value="CAH7674881.1"/>
    <property type="molecule type" value="Genomic_DNA"/>
</dbReference>
<name>A0AAV0B043_PHAPC</name>
<evidence type="ECO:0000313" key="3">
    <source>
        <dbReference type="Proteomes" id="UP001153365"/>
    </source>
</evidence>
<feature type="region of interest" description="Disordered" evidence="1">
    <location>
        <begin position="59"/>
        <end position="106"/>
    </location>
</feature>